<dbReference type="PANTHER" id="PTHR10394">
    <property type="entry name" value="40S RIBOSOMAL PROTEIN S8"/>
    <property type="match status" value="1"/>
</dbReference>
<keyword evidence="8" id="KW-1185">Reference proteome</keyword>
<dbReference type="GO" id="GO:0006412">
    <property type="term" value="P:translation"/>
    <property type="evidence" value="ECO:0007669"/>
    <property type="project" value="UniProtKB-UniRule"/>
</dbReference>
<dbReference type="NCBIfam" id="TIGR00307">
    <property type="entry name" value="eS8"/>
    <property type="match status" value="1"/>
</dbReference>
<dbReference type="HAMAP" id="MF_00029">
    <property type="entry name" value="Ribosomal_eS8"/>
    <property type="match status" value="1"/>
</dbReference>
<evidence type="ECO:0000256" key="4">
    <source>
        <dbReference type="ARBA" id="ARBA00035277"/>
    </source>
</evidence>
<evidence type="ECO:0000256" key="1">
    <source>
        <dbReference type="ARBA" id="ARBA00005257"/>
    </source>
</evidence>
<evidence type="ECO:0000256" key="2">
    <source>
        <dbReference type="ARBA" id="ARBA00022980"/>
    </source>
</evidence>
<feature type="region of interest" description="Disordered" evidence="6">
    <location>
        <begin position="1"/>
        <end position="40"/>
    </location>
</feature>
<gene>
    <name evidence="5" type="primary">rps8e</name>
    <name evidence="7" type="ORF">ACFQHK_03270</name>
</gene>
<accession>A0ABD5U4T9</accession>
<keyword evidence="3 5" id="KW-0687">Ribonucleoprotein</keyword>
<feature type="compositionally biased region" description="Basic residues" evidence="6">
    <location>
        <begin position="8"/>
        <end position="26"/>
    </location>
</feature>
<dbReference type="GO" id="GO:0005840">
    <property type="term" value="C:ribosome"/>
    <property type="evidence" value="ECO:0007669"/>
    <property type="project" value="UniProtKB-KW"/>
</dbReference>
<protein>
    <recommendedName>
        <fullName evidence="4 5">Small ribosomal subunit protein eS8</fullName>
    </recommendedName>
</protein>
<dbReference type="GO" id="GO:1990904">
    <property type="term" value="C:ribonucleoprotein complex"/>
    <property type="evidence" value="ECO:0007669"/>
    <property type="project" value="UniProtKB-KW"/>
</dbReference>
<dbReference type="CDD" id="cd11382">
    <property type="entry name" value="Ribosomal_S8e"/>
    <property type="match status" value="1"/>
</dbReference>
<comment type="subunit">
    <text evidence="5">Part of the 30S ribosomal subunit.</text>
</comment>
<proteinExistence type="inferred from homology"/>
<dbReference type="Pfam" id="PF01201">
    <property type="entry name" value="Ribosomal_S8e"/>
    <property type="match status" value="1"/>
</dbReference>
<dbReference type="EMBL" id="JBHSXM010000001">
    <property type="protein sequence ID" value="MFC6835525.1"/>
    <property type="molecule type" value="Genomic_DNA"/>
</dbReference>
<sequence length="125" mass="13519">MKFQGRSTTKRTGGRRRPIRKKRKHQLGSSPTETRVDDTKLKVVETRGANEKVRAMSTNVASVATADGVVSADIEGVTRNDANPNYVRRNIVTKGAVIDTSAGTARVTSRPGQDGQVNAVLVDEE</sequence>
<evidence type="ECO:0000256" key="6">
    <source>
        <dbReference type="SAM" id="MobiDB-lite"/>
    </source>
</evidence>
<dbReference type="AlphaFoldDB" id="A0ABD5U4T9"/>
<name>A0ABD5U4T9_9EURY</name>
<evidence type="ECO:0000256" key="5">
    <source>
        <dbReference type="HAMAP-Rule" id="MF_00029"/>
    </source>
</evidence>
<comment type="caution">
    <text evidence="7">The sequence shown here is derived from an EMBL/GenBank/DDBJ whole genome shotgun (WGS) entry which is preliminary data.</text>
</comment>
<dbReference type="RefSeq" id="WP_304447224.1">
    <property type="nucleotide sequence ID" value="NZ_JARRAH010000001.1"/>
</dbReference>
<evidence type="ECO:0000313" key="8">
    <source>
        <dbReference type="Proteomes" id="UP001596406"/>
    </source>
</evidence>
<keyword evidence="2 5" id="KW-0689">Ribosomal protein</keyword>
<comment type="similarity">
    <text evidence="1 5">Belongs to the eukaryotic ribosomal protein eS8 family.</text>
</comment>
<organism evidence="7 8">
    <name type="scientific">Halomarina ordinaria</name>
    <dbReference type="NCBI Taxonomy" id="3033939"/>
    <lineage>
        <taxon>Archaea</taxon>
        <taxon>Methanobacteriati</taxon>
        <taxon>Methanobacteriota</taxon>
        <taxon>Stenosarchaea group</taxon>
        <taxon>Halobacteria</taxon>
        <taxon>Halobacteriales</taxon>
        <taxon>Natronomonadaceae</taxon>
        <taxon>Halomarina</taxon>
    </lineage>
</organism>
<dbReference type="Gene3D" id="2.40.10.310">
    <property type="match status" value="1"/>
</dbReference>
<dbReference type="InterPro" id="IPR022309">
    <property type="entry name" value="Ribosomal_Se8/biogenesis_NSA2"/>
</dbReference>
<evidence type="ECO:0000313" key="7">
    <source>
        <dbReference type="EMBL" id="MFC6835525.1"/>
    </source>
</evidence>
<reference evidence="7 8" key="1">
    <citation type="journal article" date="2019" name="Int. J. Syst. Evol. Microbiol.">
        <title>The Global Catalogue of Microorganisms (GCM) 10K type strain sequencing project: providing services to taxonomists for standard genome sequencing and annotation.</title>
        <authorList>
            <consortium name="The Broad Institute Genomics Platform"/>
            <consortium name="The Broad Institute Genome Sequencing Center for Infectious Disease"/>
            <person name="Wu L."/>
            <person name="Ma J."/>
        </authorList>
    </citation>
    <scope>NUCLEOTIDE SEQUENCE [LARGE SCALE GENOMIC DNA]</scope>
    <source>
        <strain evidence="7 8">PSRA2</strain>
    </source>
</reference>
<dbReference type="InterPro" id="IPR020919">
    <property type="entry name" value="Ribosomal_protein_eS8_arc"/>
</dbReference>
<evidence type="ECO:0000256" key="3">
    <source>
        <dbReference type="ARBA" id="ARBA00023274"/>
    </source>
</evidence>
<dbReference type="InterPro" id="IPR001047">
    <property type="entry name" value="Ribosomal_eS8"/>
</dbReference>
<dbReference type="Proteomes" id="UP001596406">
    <property type="component" value="Unassembled WGS sequence"/>
</dbReference>